<evidence type="ECO:0000313" key="2">
    <source>
        <dbReference type="EMBL" id="CAH2353341.1"/>
    </source>
</evidence>
<reference evidence="2" key="1">
    <citation type="submission" date="2022-03" db="EMBL/GenBank/DDBJ databases">
        <authorList>
            <person name="Legras J.-L."/>
            <person name="Devillers H."/>
            <person name="Grondin C."/>
        </authorList>
    </citation>
    <scope>NUCLEOTIDE SEQUENCE</scope>
    <source>
        <strain evidence="2">CLIB 1423</strain>
    </source>
</reference>
<keyword evidence="3" id="KW-1185">Reference proteome</keyword>
<feature type="region of interest" description="Disordered" evidence="1">
    <location>
        <begin position="1"/>
        <end position="70"/>
    </location>
</feature>
<protein>
    <submittedName>
        <fullName evidence="2">Uncharacterized protein</fullName>
    </submittedName>
</protein>
<evidence type="ECO:0000256" key="1">
    <source>
        <dbReference type="SAM" id="MobiDB-lite"/>
    </source>
</evidence>
<gene>
    <name evidence="2" type="ORF">CLIB1423_10S02784</name>
</gene>
<feature type="compositionally biased region" description="Acidic residues" evidence="1">
    <location>
        <begin position="30"/>
        <end position="46"/>
    </location>
</feature>
<dbReference type="Proteomes" id="UP000837801">
    <property type="component" value="Unassembled WGS sequence"/>
</dbReference>
<name>A0A9P0QR20_9ASCO</name>
<evidence type="ECO:0000313" key="3">
    <source>
        <dbReference type="Proteomes" id="UP000837801"/>
    </source>
</evidence>
<proteinExistence type="predicted"/>
<feature type="compositionally biased region" description="Basic and acidic residues" evidence="1">
    <location>
        <begin position="47"/>
        <end position="58"/>
    </location>
</feature>
<accession>A0A9P0QR20</accession>
<dbReference type="EMBL" id="CAKXYY010000010">
    <property type="protein sequence ID" value="CAH2353341.1"/>
    <property type="molecule type" value="Genomic_DNA"/>
</dbReference>
<sequence>MPFHLSENFHSSAMTPAEEKPEFFAPVSPSEEEPQPAAVEVEEEEYENKHLSRPRQDSFHQSSDNLIVGL</sequence>
<dbReference type="AlphaFoldDB" id="A0A9P0QR20"/>
<comment type="caution">
    <text evidence="2">The sequence shown here is derived from an EMBL/GenBank/DDBJ whole genome shotgun (WGS) entry which is preliminary data.</text>
</comment>
<feature type="compositionally biased region" description="Polar residues" evidence="1">
    <location>
        <begin position="59"/>
        <end position="70"/>
    </location>
</feature>
<organism evidence="2 3">
    <name type="scientific">[Candida] railenensis</name>
    <dbReference type="NCBI Taxonomy" id="45579"/>
    <lineage>
        <taxon>Eukaryota</taxon>
        <taxon>Fungi</taxon>
        <taxon>Dikarya</taxon>
        <taxon>Ascomycota</taxon>
        <taxon>Saccharomycotina</taxon>
        <taxon>Pichiomycetes</taxon>
        <taxon>Debaryomycetaceae</taxon>
        <taxon>Kurtzmaniella</taxon>
    </lineage>
</organism>